<dbReference type="Proteomes" id="UP000188145">
    <property type="component" value="Chromosome"/>
</dbReference>
<organism evidence="2 3">
    <name type="scientific">Tessaracoccus aquimaris</name>
    <dbReference type="NCBI Taxonomy" id="1332264"/>
    <lineage>
        <taxon>Bacteria</taxon>
        <taxon>Bacillati</taxon>
        <taxon>Actinomycetota</taxon>
        <taxon>Actinomycetes</taxon>
        <taxon>Propionibacteriales</taxon>
        <taxon>Propionibacteriaceae</taxon>
        <taxon>Tessaracoccus</taxon>
    </lineage>
</organism>
<feature type="compositionally biased region" description="Basic residues" evidence="1">
    <location>
        <begin position="1"/>
        <end position="11"/>
    </location>
</feature>
<dbReference type="KEGG" id="tes:BW730_06565"/>
<evidence type="ECO:0008006" key="4">
    <source>
        <dbReference type="Google" id="ProtNLM"/>
    </source>
</evidence>
<gene>
    <name evidence="2" type="ORF">BW730_06565</name>
</gene>
<dbReference type="AlphaFoldDB" id="A0A1Q2CM86"/>
<keyword evidence="3" id="KW-1185">Reference proteome</keyword>
<feature type="region of interest" description="Disordered" evidence="1">
    <location>
        <begin position="1"/>
        <end position="22"/>
    </location>
</feature>
<reference evidence="3" key="1">
    <citation type="submission" date="2017-02" db="EMBL/GenBank/DDBJ databases">
        <title>Tessaracoccus aquaemaris sp. nov., isolated from the intestine of a Korean rockfish, Sebastes schlegelii, in a marine aquaculture pond.</title>
        <authorList>
            <person name="Tak E.J."/>
            <person name="Bae J.-W."/>
        </authorList>
    </citation>
    <scope>NUCLEOTIDE SEQUENCE [LARGE SCALE GENOMIC DNA]</scope>
    <source>
        <strain evidence="3">NSG39</strain>
    </source>
</reference>
<dbReference type="RefSeq" id="WP_077685547.1">
    <property type="nucleotide sequence ID" value="NZ_CP019606.1"/>
</dbReference>
<dbReference type="EMBL" id="CP019606">
    <property type="protein sequence ID" value="AQP47217.1"/>
    <property type="molecule type" value="Genomic_DNA"/>
</dbReference>
<name>A0A1Q2CM86_9ACTN</name>
<evidence type="ECO:0000313" key="3">
    <source>
        <dbReference type="Proteomes" id="UP000188145"/>
    </source>
</evidence>
<sequence length="91" mass="10029">MAKRPSKHLRAPRPLLAGGSQRRVRKGGVDYIVRDVPAARSEKEYRCPGCSQRVAPGTAHVVVWPAAPPLGNDSGLEVRRHWHSHCWSVAS</sequence>
<protein>
    <recommendedName>
        <fullName evidence="4">ATP/GTP-binding protein</fullName>
    </recommendedName>
</protein>
<proteinExistence type="predicted"/>
<dbReference type="STRING" id="1332264.BW730_06565"/>
<dbReference type="OrthoDB" id="3381577at2"/>
<evidence type="ECO:0000313" key="2">
    <source>
        <dbReference type="EMBL" id="AQP47217.1"/>
    </source>
</evidence>
<accession>A0A1Q2CM86</accession>
<evidence type="ECO:0000256" key="1">
    <source>
        <dbReference type="SAM" id="MobiDB-lite"/>
    </source>
</evidence>